<dbReference type="AlphaFoldDB" id="A0A0P1BCV9"/>
<evidence type="ECO:0000256" key="2">
    <source>
        <dbReference type="ARBA" id="ARBA00004394"/>
    </source>
</evidence>
<dbReference type="GO" id="GO:0006829">
    <property type="term" value="P:zinc ion transport"/>
    <property type="evidence" value="ECO:0007669"/>
    <property type="project" value="InterPro"/>
</dbReference>
<feature type="region of interest" description="Disordered" evidence="7">
    <location>
        <begin position="394"/>
        <end position="434"/>
    </location>
</feature>
<dbReference type="InterPro" id="IPR045891">
    <property type="entry name" value="ZIP9"/>
</dbReference>
<feature type="transmembrane region" description="Helical" evidence="8">
    <location>
        <begin position="6"/>
        <end position="26"/>
    </location>
</feature>
<keyword evidence="4 8" id="KW-1133">Transmembrane helix</keyword>
<dbReference type="Pfam" id="PF02535">
    <property type="entry name" value="Zip"/>
    <property type="match status" value="1"/>
</dbReference>
<evidence type="ECO:0000313" key="10">
    <source>
        <dbReference type="Proteomes" id="UP000054845"/>
    </source>
</evidence>
<dbReference type="PANTHER" id="PTHR16133:SF0">
    <property type="entry name" value="ZINC_IRON REGULATED TRANSPORTER-RELATED PROTEIN 102B, ISOFORM E"/>
    <property type="match status" value="1"/>
</dbReference>
<protein>
    <submittedName>
        <fullName evidence="9">ZIP-like zinc transporter proteins</fullName>
    </submittedName>
</protein>
<evidence type="ECO:0000256" key="4">
    <source>
        <dbReference type="ARBA" id="ARBA00022989"/>
    </source>
</evidence>
<evidence type="ECO:0000256" key="3">
    <source>
        <dbReference type="ARBA" id="ARBA00022692"/>
    </source>
</evidence>
<keyword evidence="10" id="KW-1185">Reference proteome</keyword>
<dbReference type="STRING" id="401625.A0A0P1BCV9"/>
<dbReference type="GO" id="GO:0046873">
    <property type="term" value="F:metal ion transmembrane transporter activity"/>
    <property type="evidence" value="ECO:0007669"/>
    <property type="project" value="InterPro"/>
</dbReference>
<feature type="compositionally biased region" description="Basic and acidic residues" evidence="7">
    <location>
        <begin position="207"/>
        <end position="217"/>
    </location>
</feature>
<evidence type="ECO:0000256" key="8">
    <source>
        <dbReference type="SAM" id="Phobius"/>
    </source>
</evidence>
<feature type="transmembrane region" description="Helical" evidence="8">
    <location>
        <begin position="331"/>
        <end position="354"/>
    </location>
</feature>
<feature type="transmembrane region" description="Helical" evidence="8">
    <location>
        <begin position="298"/>
        <end position="319"/>
    </location>
</feature>
<accession>A0A0P1BCV9</accession>
<dbReference type="OrthoDB" id="19859at2759"/>
<feature type="region of interest" description="Disordered" evidence="7">
    <location>
        <begin position="205"/>
        <end position="232"/>
    </location>
</feature>
<evidence type="ECO:0000256" key="7">
    <source>
        <dbReference type="SAM" id="MobiDB-lite"/>
    </source>
</evidence>
<dbReference type="InterPro" id="IPR003689">
    <property type="entry name" value="ZIP"/>
</dbReference>
<keyword evidence="6 8" id="KW-0472">Membrane</keyword>
<reference evidence="10" key="1">
    <citation type="submission" date="2014-09" db="EMBL/GenBank/DDBJ databases">
        <authorList>
            <person name="Sharma Rahul"/>
            <person name="Thines Marco"/>
        </authorList>
    </citation>
    <scope>NUCLEOTIDE SEQUENCE [LARGE SCALE GENOMIC DNA]</scope>
</reference>
<dbReference type="EMBL" id="CCYA01000230">
    <property type="protein sequence ID" value="CEH13733.1"/>
    <property type="molecule type" value="Genomic_DNA"/>
</dbReference>
<feature type="transmembrane region" description="Helical" evidence="8">
    <location>
        <begin position="265"/>
        <end position="286"/>
    </location>
</feature>
<evidence type="ECO:0000313" key="9">
    <source>
        <dbReference type="EMBL" id="CEH13733.1"/>
    </source>
</evidence>
<dbReference type="GO" id="GO:0000139">
    <property type="term" value="C:Golgi membrane"/>
    <property type="evidence" value="ECO:0007669"/>
    <property type="project" value="UniProtKB-SubCell"/>
</dbReference>
<dbReference type="PANTHER" id="PTHR16133">
    <property type="entry name" value="SOLUTE CARRIER FAMILY 39 ZINC TRANSPORTER , MEMBER 9-RELATED"/>
    <property type="match status" value="1"/>
</dbReference>
<feature type="transmembrane region" description="Helical" evidence="8">
    <location>
        <begin position="38"/>
        <end position="56"/>
    </location>
</feature>
<keyword evidence="5" id="KW-0333">Golgi apparatus</keyword>
<feature type="compositionally biased region" description="Basic and acidic residues" evidence="7">
    <location>
        <begin position="162"/>
        <end position="172"/>
    </location>
</feature>
<organism evidence="9 10">
    <name type="scientific">Ceraceosorus bombacis</name>
    <dbReference type="NCBI Taxonomy" id="401625"/>
    <lineage>
        <taxon>Eukaryota</taxon>
        <taxon>Fungi</taxon>
        <taxon>Dikarya</taxon>
        <taxon>Basidiomycota</taxon>
        <taxon>Ustilaginomycotina</taxon>
        <taxon>Exobasidiomycetes</taxon>
        <taxon>Ceraceosorales</taxon>
        <taxon>Ceraceosoraceae</taxon>
        <taxon>Ceraceosorus</taxon>
    </lineage>
</organism>
<proteinExistence type="predicted"/>
<evidence type="ECO:0000256" key="1">
    <source>
        <dbReference type="ARBA" id="ARBA00004127"/>
    </source>
</evidence>
<comment type="subcellular location">
    <subcellularLocation>
        <location evidence="1">Endomembrane system</location>
        <topology evidence="1">Multi-pass membrane protein</topology>
    </subcellularLocation>
    <subcellularLocation>
        <location evidence="2">Golgi apparatus membrane</location>
    </subcellularLocation>
</comment>
<dbReference type="Proteomes" id="UP000054845">
    <property type="component" value="Unassembled WGS sequence"/>
</dbReference>
<evidence type="ECO:0000256" key="6">
    <source>
        <dbReference type="ARBA" id="ARBA00023136"/>
    </source>
</evidence>
<evidence type="ECO:0000256" key="5">
    <source>
        <dbReference type="ARBA" id="ARBA00023034"/>
    </source>
</evidence>
<feature type="region of interest" description="Disordered" evidence="7">
    <location>
        <begin position="153"/>
        <end position="172"/>
    </location>
</feature>
<sequence>MSSSVTFLLIPCGLMAVGTFLVGLLPLHLPLSKYSLRILEVLGAGLLLGAATTVVLPEGVSALFRAQYAVQNGALAIDRRDTRMEASASTQGLERQHGFALGGLLGGGGGAGSLLKAAADSPKSIDAEASVGAAILAGFMIMFIIDQIASPGAHVAPSHGTENQRARLPRPESWRLTRSGSLCYSHAGQDAASVAVEAAKGIASPGLERRSSAHDTEAVDGEDETSSPETLPADYHRSAATATHSEPSGSANRGQNVTQARGLRAAFASVAGLVIHAAADGIAMGASAGSGDEALRVIVWLAIMIHKAPAAFGLCTLLIGQKLHRRAIRQAILIFALSTPLGAIITYGVLSVFLRNEPAQGGGIAAEHIGTALTFSAGTFLFVAMHAVNHATAPSADQEEVSSQSRSNGQAGGVGSAPSVSNPRRRAPLSAESSVVRRGPLLGRTGRIAILLLGSMLPKALQGLVGHHGH</sequence>
<name>A0A0P1BCV9_9BASI</name>
<keyword evidence="3 8" id="KW-0812">Transmembrane</keyword>